<organism evidence="4 5">
    <name type="scientific">Symbiodinium necroappetens</name>
    <dbReference type="NCBI Taxonomy" id="1628268"/>
    <lineage>
        <taxon>Eukaryota</taxon>
        <taxon>Sar</taxon>
        <taxon>Alveolata</taxon>
        <taxon>Dinophyceae</taxon>
        <taxon>Suessiales</taxon>
        <taxon>Symbiodiniaceae</taxon>
        <taxon>Symbiodinium</taxon>
    </lineage>
</organism>
<keyword evidence="1" id="KW-0677">Repeat</keyword>
<dbReference type="SMART" id="SM00248">
    <property type="entry name" value="ANK"/>
    <property type="match status" value="5"/>
</dbReference>
<evidence type="ECO:0000313" key="4">
    <source>
        <dbReference type="EMBL" id="CAE7881218.1"/>
    </source>
</evidence>
<dbReference type="PROSITE" id="PS50088">
    <property type="entry name" value="ANK_REPEAT"/>
    <property type="match status" value="2"/>
</dbReference>
<evidence type="ECO:0000256" key="3">
    <source>
        <dbReference type="PROSITE-ProRule" id="PRU00023"/>
    </source>
</evidence>
<dbReference type="EMBL" id="CAJNJA010064010">
    <property type="protein sequence ID" value="CAE7881218.1"/>
    <property type="molecule type" value="Genomic_DNA"/>
</dbReference>
<evidence type="ECO:0000256" key="2">
    <source>
        <dbReference type="ARBA" id="ARBA00023043"/>
    </source>
</evidence>
<proteinExistence type="predicted"/>
<dbReference type="PANTHER" id="PTHR24189">
    <property type="entry name" value="MYOTROPHIN"/>
    <property type="match status" value="1"/>
</dbReference>
<feature type="repeat" description="ANK" evidence="3">
    <location>
        <begin position="128"/>
        <end position="160"/>
    </location>
</feature>
<dbReference type="PANTHER" id="PTHR24189:SF50">
    <property type="entry name" value="ANKYRIN REPEAT AND SOCS BOX PROTEIN 2"/>
    <property type="match status" value="1"/>
</dbReference>
<dbReference type="InterPro" id="IPR050745">
    <property type="entry name" value="Multifunctional_regulatory"/>
</dbReference>
<dbReference type="Pfam" id="PF00023">
    <property type="entry name" value="Ank"/>
    <property type="match status" value="2"/>
</dbReference>
<dbReference type="InterPro" id="IPR036770">
    <property type="entry name" value="Ankyrin_rpt-contain_sf"/>
</dbReference>
<reference evidence="4" key="1">
    <citation type="submission" date="2021-02" db="EMBL/GenBank/DDBJ databases">
        <authorList>
            <person name="Dougan E. K."/>
            <person name="Rhodes N."/>
            <person name="Thang M."/>
            <person name="Chan C."/>
        </authorList>
    </citation>
    <scope>NUCLEOTIDE SEQUENCE</scope>
</reference>
<comment type="caution">
    <text evidence="4">The sequence shown here is derived from an EMBL/GenBank/DDBJ whole genome shotgun (WGS) entry which is preliminary data.</text>
</comment>
<keyword evidence="2 3" id="KW-0040">ANK repeat</keyword>
<evidence type="ECO:0000313" key="5">
    <source>
        <dbReference type="Proteomes" id="UP000601435"/>
    </source>
</evidence>
<name>A0A813AXY9_9DINO</name>
<dbReference type="Gene3D" id="1.25.40.20">
    <property type="entry name" value="Ankyrin repeat-containing domain"/>
    <property type="match status" value="2"/>
</dbReference>
<accession>A0A813AXY9</accession>
<gene>
    <name evidence="4" type="ORF">SNEC2469_LOCUS28936</name>
</gene>
<sequence length="397" mass="42975">MQSSWIAIKSSKNVEVMSSSVASYGGSVGEGIFSQTADLAMLSPVLGQRFRRKLMAYLRAQDFVSYRVLLNLHNFHMRGLPVDEVFDPPGFDPDAFSSEGFNHSLETQAVARFLHQNGLKNVRQVDEGGWTPLCYAAMNGDPVLVRGLLQQRANPNDQTKKQQKMVGLFPRISALALCAFFRNHEAMRLLIDAGASISSGWEPPMCTAAWANCPTSIRILCEAGANAMVPDVLGLPALQHATGFGSVEAFQEICAQASNAADLSYALHWAMLFRGGDCPPPLNIPFSLGSARMVGALVDAKADLNEQLKLSTRFAYHANGATPLMIALIAGQYEGAAALIQVGADVGLQNARGALPVDLARELAAPSFLIRALEERTNPCRLAEPSFEEDEMIEVHL</sequence>
<dbReference type="Proteomes" id="UP000601435">
    <property type="component" value="Unassembled WGS sequence"/>
</dbReference>
<dbReference type="InterPro" id="IPR002110">
    <property type="entry name" value="Ankyrin_rpt"/>
</dbReference>
<dbReference type="PROSITE" id="PS50297">
    <property type="entry name" value="ANK_REP_REGION"/>
    <property type="match status" value="1"/>
</dbReference>
<dbReference type="SUPFAM" id="SSF48403">
    <property type="entry name" value="Ankyrin repeat"/>
    <property type="match status" value="1"/>
</dbReference>
<dbReference type="AlphaFoldDB" id="A0A813AXY9"/>
<evidence type="ECO:0000256" key="1">
    <source>
        <dbReference type="ARBA" id="ARBA00022737"/>
    </source>
</evidence>
<keyword evidence="5" id="KW-1185">Reference proteome</keyword>
<protein>
    <submittedName>
        <fullName evidence="4">Uncharacterized protein</fullName>
    </submittedName>
</protein>
<feature type="repeat" description="ANK" evidence="3">
    <location>
        <begin position="319"/>
        <end position="351"/>
    </location>
</feature>